<protein>
    <submittedName>
        <fullName evidence="5">Pentatricopeptide repeat-containing protein At3g04750, mitochondrial</fullName>
    </submittedName>
</protein>
<dbReference type="NCBIfam" id="TIGR00756">
    <property type="entry name" value="PPR"/>
    <property type="match status" value="3"/>
</dbReference>
<keyword evidence="1" id="KW-0677">Repeat</keyword>
<dbReference type="PROSITE" id="PS51375">
    <property type="entry name" value="PPR"/>
    <property type="match status" value="3"/>
</dbReference>
<dbReference type="GO" id="GO:0003723">
    <property type="term" value="F:RNA binding"/>
    <property type="evidence" value="ECO:0007669"/>
    <property type="project" value="InterPro"/>
</dbReference>
<dbReference type="InterPro" id="IPR046960">
    <property type="entry name" value="PPR_At4g14850-like_plant"/>
</dbReference>
<name>A0A6I9R4D0_ELAGV</name>
<dbReference type="Gene3D" id="1.25.40.10">
    <property type="entry name" value="Tetratricopeptide repeat domain"/>
    <property type="match status" value="4"/>
</dbReference>
<keyword evidence="4" id="KW-1185">Reference proteome</keyword>
<dbReference type="InParanoid" id="A0A6I9R4D0"/>
<dbReference type="InterPro" id="IPR002885">
    <property type="entry name" value="PPR_rpt"/>
</dbReference>
<dbReference type="Proteomes" id="UP000504607">
    <property type="component" value="Chromosome 3"/>
</dbReference>
<dbReference type="OrthoDB" id="1909720at2759"/>
<dbReference type="GeneID" id="105042182"/>
<feature type="repeat" description="PPR" evidence="3">
    <location>
        <begin position="260"/>
        <end position="294"/>
    </location>
</feature>
<dbReference type="Pfam" id="PF20431">
    <property type="entry name" value="E_motif"/>
    <property type="match status" value="1"/>
</dbReference>
<dbReference type="FunFam" id="1.25.40.10:FF:000280">
    <property type="entry name" value="Pentatricopeptide repeat-containing protein"/>
    <property type="match status" value="1"/>
</dbReference>
<evidence type="ECO:0000256" key="2">
    <source>
        <dbReference type="ARBA" id="ARBA00061659"/>
    </source>
</evidence>
<feature type="repeat" description="PPR" evidence="3">
    <location>
        <begin position="394"/>
        <end position="428"/>
    </location>
</feature>
<reference evidence="5" key="1">
    <citation type="submission" date="2025-08" db="UniProtKB">
        <authorList>
            <consortium name="RefSeq"/>
        </authorList>
    </citation>
    <scope>IDENTIFICATION</scope>
</reference>
<sequence length="726" mass="81490">MVFLILLFNILKILHYLNLFSFASLSSRAFFPFSSLCKSLSSDCSLLLVFLGCFSMISLRRTELLLSLIYHTHYGLRLCSSAAKISGSSWDPTVSLRLEHPTLILLEKCRNYDHFKQILAQMMRLHLITQTFPMSRLLYFSAVSHPEHLNDAVHLFKHFTPHPNLYIYNIMISALSFSLSQSLNLYTSMLSSCILPDEHSLLSLLKSSKYTSEVKQIHGHVIINGFSSNVYLQNSLMKMYLETGKLALAQQVFQYMPNRDTVSYNIMISGHARKGYSMETLKLLHDMTVSGIEPDQYTIVGLLMSCGQLRDAHLGKSVHGLIIRRMPFSGWGLILNNALLDMYAKCGEMKTAMEVFDGIDERDETSWNIIIGGFANAGELDIAYRLFSETPFRDLISWNSILAGYARKGDLRTVMKLCGDMLACNIKPDKMTAIALVSAAAETGVLHQGRCVHGWVAKAHGTLDAFLGSALVDMYCKCGDIERSYIVFDLVYERDVTIWTAMITGLAVHGHGIKALELFWKMLEEGVMPNAVTLVAVLTACSHSGLVDQGYKIFEHMKQSYNIEPGIEHYGCLVDLLARSGKLTEAINVIKGMPMKPTRSVWGAILSASKVHQNMEIAEAISGKLLELEPEEEGGYILLSNIYAACGKWNYSDKIRKAMDSRGVKKIAGYSRVIIDGVVTEFISSDKRHLRWAEIYFMLCDLNRVLRAGVEVPFQCLQQIQGLDME</sequence>
<evidence type="ECO:0000313" key="4">
    <source>
        <dbReference type="Proteomes" id="UP000504607"/>
    </source>
</evidence>
<dbReference type="FunCoup" id="A0A6I9R4D0">
    <property type="interactions" value="267"/>
</dbReference>
<dbReference type="PANTHER" id="PTHR47926">
    <property type="entry name" value="PENTATRICOPEPTIDE REPEAT-CONTAINING PROTEIN"/>
    <property type="match status" value="1"/>
</dbReference>
<dbReference type="Pfam" id="PF13041">
    <property type="entry name" value="PPR_2"/>
    <property type="match status" value="2"/>
</dbReference>
<proteinExistence type="inferred from homology"/>
<dbReference type="AlphaFoldDB" id="A0A6I9R4D0"/>
<dbReference type="FunFam" id="1.25.40.10:FF:001384">
    <property type="entry name" value="Pentatricopeptide repeat-containing protein mitochondrial"/>
    <property type="match status" value="1"/>
</dbReference>
<gene>
    <name evidence="5" type="primary">LOC105042182</name>
</gene>
<evidence type="ECO:0000313" key="5">
    <source>
        <dbReference type="RefSeq" id="XP_010917604.1"/>
    </source>
</evidence>
<dbReference type="PANTHER" id="PTHR47926:SF492">
    <property type="entry name" value="DYW DOMAIN-CONTAINING PROTEIN"/>
    <property type="match status" value="1"/>
</dbReference>
<organism evidence="4 5">
    <name type="scientific">Elaeis guineensis var. tenera</name>
    <name type="common">Oil palm</name>
    <dbReference type="NCBI Taxonomy" id="51953"/>
    <lineage>
        <taxon>Eukaryota</taxon>
        <taxon>Viridiplantae</taxon>
        <taxon>Streptophyta</taxon>
        <taxon>Embryophyta</taxon>
        <taxon>Tracheophyta</taxon>
        <taxon>Spermatophyta</taxon>
        <taxon>Magnoliopsida</taxon>
        <taxon>Liliopsida</taxon>
        <taxon>Arecaceae</taxon>
        <taxon>Arecoideae</taxon>
        <taxon>Cocoseae</taxon>
        <taxon>Elaeidinae</taxon>
        <taxon>Elaeis</taxon>
    </lineage>
</organism>
<feature type="repeat" description="PPR" evidence="3">
    <location>
        <begin position="495"/>
        <end position="529"/>
    </location>
</feature>
<dbReference type="InterPro" id="IPR046848">
    <property type="entry name" value="E_motif"/>
</dbReference>
<dbReference type="InterPro" id="IPR011990">
    <property type="entry name" value="TPR-like_helical_dom_sf"/>
</dbReference>
<evidence type="ECO:0000256" key="1">
    <source>
        <dbReference type="ARBA" id="ARBA00022737"/>
    </source>
</evidence>
<evidence type="ECO:0000256" key="3">
    <source>
        <dbReference type="PROSITE-ProRule" id="PRU00708"/>
    </source>
</evidence>
<dbReference type="Pfam" id="PF01535">
    <property type="entry name" value="PPR"/>
    <property type="match status" value="5"/>
</dbReference>
<accession>A0A6I9R4D0</accession>
<dbReference type="GO" id="GO:0009451">
    <property type="term" value="P:RNA modification"/>
    <property type="evidence" value="ECO:0007669"/>
    <property type="project" value="InterPro"/>
</dbReference>
<comment type="similarity">
    <text evidence="2">Belongs to the PPR family. PCMP-E subfamily.</text>
</comment>
<dbReference type="RefSeq" id="XP_010917604.1">
    <property type="nucleotide sequence ID" value="XM_010919302.3"/>
</dbReference>
<dbReference type="FunFam" id="1.25.40.10:FF:000031">
    <property type="entry name" value="Pentatricopeptide repeat-containing protein mitochondrial"/>
    <property type="match status" value="1"/>
</dbReference>
<dbReference type="KEGG" id="egu:105042182"/>